<dbReference type="EMBL" id="JAGSYN010000156">
    <property type="protein sequence ID" value="KAG7662968.1"/>
    <property type="molecule type" value="Genomic_DNA"/>
</dbReference>
<name>A0A8J5QIZ8_9ASCO</name>
<protein>
    <submittedName>
        <fullName evidence="2">Uncharacterized protein</fullName>
    </submittedName>
</protein>
<dbReference type="GeneID" id="73470318"/>
<gene>
    <name evidence="2" type="ORF">J8A68_003518</name>
</gene>
<comment type="caution">
    <text evidence="2">The sequence shown here is derived from an EMBL/GenBank/DDBJ whole genome shotgun (WGS) entry which is preliminary data.</text>
</comment>
<dbReference type="OrthoDB" id="4088947at2759"/>
<keyword evidence="1" id="KW-0472">Membrane</keyword>
<keyword evidence="1" id="KW-0812">Transmembrane</keyword>
<keyword evidence="1" id="KW-1133">Transmembrane helix</keyword>
<organism evidence="2 3">
    <name type="scientific">[Candida] subhashii</name>
    <dbReference type="NCBI Taxonomy" id="561895"/>
    <lineage>
        <taxon>Eukaryota</taxon>
        <taxon>Fungi</taxon>
        <taxon>Dikarya</taxon>
        <taxon>Ascomycota</taxon>
        <taxon>Saccharomycotina</taxon>
        <taxon>Pichiomycetes</taxon>
        <taxon>Debaryomycetaceae</taxon>
        <taxon>Spathaspora</taxon>
    </lineage>
</organism>
<dbReference type="Proteomes" id="UP000694255">
    <property type="component" value="Unassembled WGS sequence"/>
</dbReference>
<accession>A0A8J5QIZ8</accession>
<dbReference type="AlphaFoldDB" id="A0A8J5QIZ8"/>
<sequence length="390" mass="45557">MSSISTRRLSIIGSRLEQQTRLLTPYIATQRRSAYNQPPQTPQQQQQEFEKQQYDQLMKEQFIRSTFQNGIPTTTAESMERNRMPFRTMAMLFLVSSSLSMVAYVVIQYIKFQDEEEEIGVHGNGQIHKIKRSRRIFLPLWINTQFFYTKKYGYPKGLSYFDQDYYNYILVEMDQLKNKTGNEDEVKNYFRILEEDNVKYTVLQKLSSNSKVKQIFGLPLSVDTIPESPDFKIWIETEFPSISGIQIDITSARNDGTNSRNTDIDVSWKIKPINTRSIANNALIQLGLKLDRLESSNAQIKTHEKSSGKVHEMKLENENLTLNKTRDYMIHFSGKLMIKDKHHLKSGILQYKGVIDFDHLMINRGVKICCMDLITDKEDNPKEKITYRIL</sequence>
<dbReference type="RefSeq" id="XP_049263201.1">
    <property type="nucleotide sequence ID" value="XM_049407383.1"/>
</dbReference>
<evidence type="ECO:0000313" key="2">
    <source>
        <dbReference type="EMBL" id="KAG7662968.1"/>
    </source>
</evidence>
<evidence type="ECO:0000256" key="1">
    <source>
        <dbReference type="SAM" id="Phobius"/>
    </source>
</evidence>
<reference evidence="2 3" key="1">
    <citation type="journal article" date="2021" name="DNA Res.">
        <title>Genome analysis of Candida subhashii reveals its hybrid nature and dual mitochondrial genome conformations.</title>
        <authorList>
            <person name="Mixao V."/>
            <person name="Hegedusova E."/>
            <person name="Saus E."/>
            <person name="Pryszcz L.P."/>
            <person name="Cillingova A."/>
            <person name="Nosek J."/>
            <person name="Gabaldon T."/>
        </authorList>
    </citation>
    <scope>NUCLEOTIDE SEQUENCE [LARGE SCALE GENOMIC DNA]</scope>
    <source>
        <strain evidence="2 3">CBS 10753</strain>
    </source>
</reference>
<proteinExistence type="predicted"/>
<feature type="transmembrane region" description="Helical" evidence="1">
    <location>
        <begin position="89"/>
        <end position="110"/>
    </location>
</feature>
<evidence type="ECO:0000313" key="3">
    <source>
        <dbReference type="Proteomes" id="UP000694255"/>
    </source>
</evidence>
<keyword evidence="3" id="KW-1185">Reference proteome</keyword>